<dbReference type="EMBL" id="VJZC01000248">
    <property type="protein sequence ID" value="MPY60851.1"/>
    <property type="molecule type" value="Genomic_DNA"/>
</dbReference>
<reference evidence="3 4" key="1">
    <citation type="submission" date="2019-07" db="EMBL/GenBank/DDBJ databases">
        <title>New species of Amycolatopsis and Streptomyces.</title>
        <authorList>
            <person name="Duangmal K."/>
            <person name="Teo W.F.A."/>
            <person name="Lipun K."/>
        </authorList>
    </citation>
    <scope>NUCLEOTIDE SEQUENCE [LARGE SCALE GENOMIC DNA]</scope>
    <source>
        <strain evidence="3 4">NBRC 106415</strain>
    </source>
</reference>
<proteinExistence type="predicted"/>
<dbReference type="CDD" id="cd00093">
    <property type="entry name" value="HTH_XRE"/>
    <property type="match status" value="1"/>
</dbReference>
<dbReference type="Pfam" id="PF13560">
    <property type="entry name" value="HTH_31"/>
    <property type="match status" value="1"/>
</dbReference>
<sequence length="230" mass="24225">MGAMTDQAPPHARDTAEGPSPGDLGRRLAARRAELGLTRRQTAVRAGIAPSYLRYLEEYPGAAPDAGALLRLAGVLETTVTELAGGHAGLPPGPGRAAREPEFTDLSTEECRVLLGTHGVGRLAVTTSSGPVIVPVNYSVVEGAIVFRTAPGTTPSLAADHQVAFEIDRIDDAFSQGWSVLVRGRARTVTDPDAVRLLTDRAHSTPWAGGGRELWIGIDPLVITGRRITV</sequence>
<dbReference type="SMART" id="SM00530">
    <property type="entry name" value="HTH_XRE"/>
    <property type="match status" value="1"/>
</dbReference>
<feature type="domain" description="HTH cro/C1-type" evidence="2">
    <location>
        <begin position="28"/>
        <end position="83"/>
    </location>
</feature>
<protein>
    <submittedName>
        <fullName evidence="3">Helix-turn-helix domain-containing protein</fullName>
    </submittedName>
</protein>
<dbReference type="PROSITE" id="PS50943">
    <property type="entry name" value="HTH_CROC1"/>
    <property type="match status" value="1"/>
</dbReference>
<evidence type="ECO:0000313" key="4">
    <source>
        <dbReference type="Proteomes" id="UP000400924"/>
    </source>
</evidence>
<dbReference type="InterPro" id="IPR012349">
    <property type="entry name" value="Split_barrel_FMN-bd"/>
</dbReference>
<feature type="region of interest" description="Disordered" evidence="1">
    <location>
        <begin position="1"/>
        <end position="25"/>
    </location>
</feature>
<comment type="caution">
    <text evidence="3">The sequence shown here is derived from an EMBL/GenBank/DDBJ whole genome shotgun (WGS) entry which is preliminary data.</text>
</comment>
<dbReference type="SUPFAM" id="SSF50475">
    <property type="entry name" value="FMN-binding split barrel"/>
    <property type="match status" value="1"/>
</dbReference>
<dbReference type="InterPro" id="IPR024747">
    <property type="entry name" value="Pyridox_Oxase-rel"/>
</dbReference>
<dbReference type="InterPro" id="IPR001387">
    <property type="entry name" value="Cro/C1-type_HTH"/>
</dbReference>
<evidence type="ECO:0000313" key="3">
    <source>
        <dbReference type="EMBL" id="MPY60851.1"/>
    </source>
</evidence>
<dbReference type="Gene3D" id="1.10.260.40">
    <property type="entry name" value="lambda repressor-like DNA-binding domains"/>
    <property type="match status" value="1"/>
</dbReference>
<evidence type="ECO:0000259" key="2">
    <source>
        <dbReference type="PROSITE" id="PS50943"/>
    </source>
</evidence>
<dbReference type="Pfam" id="PF12900">
    <property type="entry name" value="Pyridox_ox_2"/>
    <property type="match status" value="1"/>
</dbReference>
<dbReference type="AlphaFoldDB" id="A0A5N8XN80"/>
<dbReference type="SUPFAM" id="SSF47413">
    <property type="entry name" value="lambda repressor-like DNA-binding domains"/>
    <property type="match status" value="1"/>
</dbReference>
<dbReference type="Proteomes" id="UP000400924">
    <property type="component" value="Unassembled WGS sequence"/>
</dbReference>
<organism evidence="3 4">
    <name type="scientific">Streptomyces spongiae</name>
    <dbReference type="NCBI Taxonomy" id="565072"/>
    <lineage>
        <taxon>Bacteria</taxon>
        <taxon>Bacillati</taxon>
        <taxon>Actinomycetota</taxon>
        <taxon>Actinomycetes</taxon>
        <taxon>Kitasatosporales</taxon>
        <taxon>Streptomycetaceae</taxon>
        <taxon>Streptomyces</taxon>
    </lineage>
</organism>
<dbReference type="InterPro" id="IPR010982">
    <property type="entry name" value="Lambda_DNA-bd_dom_sf"/>
</dbReference>
<dbReference type="GO" id="GO:0003677">
    <property type="term" value="F:DNA binding"/>
    <property type="evidence" value="ECO:0007669"/>
    <property type="project" value="InterPro"/>
</dbReference>
<evidence type="ECO:0000256" key="1">
    <source>
        <dbReference type="SAM" id="MobiDB-lite"/>
    </source>
</evidence>
<keyword evidence="4" id="KW-1185">Reference proteome</keyword>
<gene>
    <name evidence="3" type="ORF">FNH08_28010</name>
</gene>
<dbReference type="Gene3D" id="2.30.110.10">
    <property type="entry name" value="Electron Transport, Fmn-binding Protein, Chain A"/>
    <property type="match status" value="1"/>
</dbReference>
<name>A0A5N8XN80_9ACTN</name>
<accession>A0A5N8XN80</accession>